<evidence type="ECO:0000256" key="7">
    <source>
        <dbReference type="ARBA" id="ARBA00023085"/>
    </source>
</evidence>
<accession>A0A445ADV2</accession>
<comment type="caution">
    <text evidence="9">The sequence shown here is derived from an EMBL/GenBank/DDBJ whole genome shotgun (WGS) entry which is preliminary data.</text>
</comment>
<dbReference type="InterPro" id="IPR012334">
    <property type="entry name" value="Pectin_lyas_fold"/>
</dbReference>
<dbReference type="SUPFAM" id="SSF51126">
    <property type="entry name" value="Pectin lyase-like"/>
    <property type="match status" value="1"/>
</dbReference>
<evidence type="ECO:0000256" key="2">
    <source>
        <dbReference type="ARBA" id="ARBA00005184"/>
    </source>
</evidence>
<sequence length="324" mass="36731">MGQIQFPPVNHSPPSSVNIVPDTCHLTVPLLCVALPQAGQQCRKDKKSEGSNTKYYRTVGDKILPFSKIIVDSFEHGNFSTIQSAIDFVPSNNKYWVSINVKAGIYREKVTIPSDKPYIILKGTGKKKTWVEWGDHNTTAQSPTFQSMADNIVVKSISFRNTYNNPINTNLRALCQLDSLDCKTLYEITKKDITTNFILFKRCSINVIGGPLKKGFVGYITAQGRTNSNGFVFKNYNVFGNDSTFLGRPWRSYTRVLFYNTNMANIIQLFGITLCFFEYGNFGSGSDTSKRVNWIIKLDLETINMMTSMNFIDSEGWLHHNQRF</sequence>
<gene>
    <name evidence="9" type="ORF">Ahy_B02g058098</name>
</gene>
<evidence type="ECO:0000256" key="4">
    <source>
        <dbReference type="ARBA" id="ARBA00013229"/>
    </source>
</evidence>
<keyword evidence="5" id="KW-0134">Cell wall</keyword>
<dbReference type="Proteomes" id="UP000289738">
    <property type="component" value="Chromosome B02"/>
</dbReference>
<dbReference type="InterPro" id="IPR011050">
    <property type="entry name" value="Pectin_lyase_fold/virulence"/>
</dbReference>
<feature type="domain" description="Pectinesterase catalytic" evidence="8">
    <location>
        <begin position="69"/>
        <end position="163"/>
    </location>
</feature>
<organism evidence="9 10">
    <name type="scientific">Arachis hypogaea</name>
    <name type="common">Peanut</name>
    <dbReference type="NCBI Taxonomy" id="3818"/>
    <lineage>
        <taxon>Eukaryota</taxon>
        <taxon>Viridiplantae</taxon>
        <taxon>Streptophyta</taxon>
        <taxon>Embryophyta</taxon>
        <taxon>Tracheophyta</taxon>
        <taxon>Spermatophyta</taxon>
        <taxon>Magnoliopsida</taxon>
        <taxon>eudicotyledons</taxon>
        <taxon>Gunneridae</taxon>
        <taxon>Pentapetalae</taxon>
        <taxon>rosids</taxon>
        <taxon>fabids</taxon>
        <taxon>Fabales</taxon>
        <taxon>Fabaceae</taxon>
        <taxon>Papilionoideae</taxon>
        <taxon>50 kb inversion clade</taxon>
        <taxon>dalbergioids sensu lato</taxon>
        <taxon>Dalbergieae</taxon>
        <taxon>Pterocarpus clade</taxon>
        <taxon>Arachis</taxon>
    </lineage>
</organism>
<dbReference type="PANTHER" id="PTHR31321:SF76">
    <property type="entry name" value="PECTINESTERASE 10-RELATED"/>
    <property type="match status" value="1"/>
</dbReference>
<feature type="domain" description="Pectinesterase catalytic" evidence="8">
    <location>
        <begin position="198"/>
        <end position="314"/>
    </location>
</feature>
<name>A0A445ADV2_ARAHY</name>
<dbReference type="GO" id="GO:0042545">
    <property type="term" value="P:cell wall modification"/>
    <property type="evidence" value="ECO:0007669"/>
    <property type="project" value="InterPro"/>
</dbReference>
<dbReference type="UniPathway" id="UPA00545">
    <property type="reaction ID" value="UER00823"/>
</dbReference>
<protein>
    <recommendedName>
        <fullName evidence="4">pectinesterase</fullName>
        <ecNumber evidence="4">3.1.1.11</ecNumber>
    </recommendedName>
</protein>
<comment type="pathway">
    <text evidence="2">Glycan metabolism; pectin degradation; 2-dehydro-3-deoxy-D-gluconate from pectin: step 1/5.</text>
</comment>
<keyword evidence="5" id="KW-0964">Secreted</keyword>
<keyword evidence="7" id="KW-0063">Aspartyl esterase</keyword>
<evidence type="ECO:0000256" key="3">
    <source>
        <dbReference type="ARBA" id="ARBA00008891"/>
    </source>
</evidence>
<dbReference type="PANTHER" id="PTHR31321">
    <property type="entry name" value="ACYL-COA THIOESTER HYDROLASE YBHC-RELATED"/>
    <property type="match status" value="1"/>
</dbReference>
<evidence type="ECO:0000313" key="9">
    <source>
        <dbReference type="EMBL" id="RYR24588.1"/>
    </source>
</evidence>
<dbReference type="InterPro" id="IPR000070">
    <property type="entry name" value="Pectinesterase_cat"/>
</dbReference>
<keyword evidence="10" id="KW-1185">Reference proteome</keyword>
<evidence type="ECO:0000256" key="1">
    <source>
        <dbReference type="ARBA" id="ARBA00004191"/>
    </source>
</evidence>
<evidence type="ECO:0000313" key="10">
    <source>
        <dbReference type="Proteomes" id="UP000289738"/>
    </source>
</evidence>
<evidence type="ECO:0000256" key="5">
    <source>
        <dbReference type="ARBA" id="ARBA00022512"/>
    </source>
</evidence>
<dbReference type="EC" id="3.1.1.11" evidence="4"/>
<evidence type="ECO:0000256" key="6">
    <source>
        <dbReference type="ARBA" id="ARBA00022801"/>
    </source>
</evidence>
<dbReference type="Pfam" id="PF01095">
    <property type="entry name" value="Pectinesterase"/>
    <property type="match status" value="2"/>
</dbReference>
<keyword evidence="6" id="KW-0378">Hydrolase</keyword>
<dbReference type="GO" id="GO:0045490">
    <property type="term" value="P:pectin catabolic process"/>
    <property type="evidence" value="ECO:0007669"/>
    <property type="project" value="UniProtKB-UniPathway"/>
</dbReference>
<proteinExistence type="inferred from homology"/>
<comment type="subcellular location">
    <subcellularLocation>
        <location evidence="1">Secreted</location>
        <location evidence="1">Cell wall</location>
    </subcellularLocation>
</comment>
<comment type="similarity">
    <text evidence="3">Belongs to the pectinesterase family.</text>
</comment>
<reference evidence="9 10" key="1">
    <citation type="submission" date="2019-01" db="EMBL/GenBank/DDBJ databases">
        <title>Sequencing of cultivated peanut Arachis hypogaea provides insights into genome evolution and oil improvement.</title>
        <authorList>
            <person name="Chen X."/>
        </authorList>
    </citation>
    <scope>NUCLEOTIDE SEQUENCE [LARGE SCALE GENOMIC DNA]</scope>
    <source>
        <strain evidence="10">cv. Fuhuasheng</strain>
        <tissue evidence="9">Leaves</tissue>
    </source>
</reference>
<dbReference type="AlphaFoldDB" id="A0A445ADV2"/>
<dbReference type="Gene3D" id="2.160.20.10">
    <property type="entry name" value="Single-stranded right-handed beta-helix, Pectin lyase-like"/>
    <property type="match status" value="2"/>
</dbReference>
<dbReference type="EMBL" id="SDMP01000012">
    <property type="protein sequence ID" value="RYR24588.1"/>
    <property type="molecule type" value="Genomic_DNA"/>
</dbReference>
<evidence type="ECO:0000259" key="8">
    <source>
        <dbReference type="Pfam" id="PF01095"/>
    </source>
</evidence>
<dbReference type="STRING" id="3818.A0A445ADV2"/>
<dbReference type="GO" id="GO:0030599">
    <property type="term" value="F:pectinesterase activity"/>
    <property type="evidence" value="ECO:0007669"/>
    <property type="project" value="UniProtKB-EC"/>
</dbReference>